<dbReference type="RefSeq" id="WP_367954593.1">
    <property type="nucleotide sequence ID" value="NZ_JBDPGJ010000003.1"/>
</dbReference>
<dbReference type="EC" id="1.4.99.-" evidence="7"/>
<dbReference type="InterPro" id="IPR036188">
    <property type="entry name" value="FAD/NAD-bd_sf"/>
</dbReference>
<proteinExistence type="inferred from homology"/>
<keyword evidence="3 7" id="KW-0285">Flavoprotein</keyword>
<organism evidence="9 10">
    <name type="scientific">Aquibium pacificus</name>
    <dbReference type="NCBI Taxonomy" id="3153579"/>
    <lineage>
        <taxon>Bacteria</taxon>
        <taxon>Pseudomonadati</taxon>
        <taxon>Pseudomonadota</taxon>
        <taxon>Alphaproteobacteria</taxon>
        <taxon>Hyphomicrobiales</taxon>
        <taxon>Phyllobacteriaceae</taxon>
        <taxon>Aquibium</taxon>
    </lineage>
</organism>
<evidence type="ECO:0000256" key="7">
    <source>
        <dbReference type="HAMAP-Rule" id="MF_01202"/>
    </source>
</evidence>
<sequence>MSSAPPARQTQVHDRLSCPGGGLLCRHPQHFGEGGTFLTFPALVYAGLPVLAANATNAEAVFYGYLGGAGSSPERGTREVRTEKRSMRVLVLGAGVIGVTTAYYLAKAGHEVEVVERREGPACETSFANAGQVSPGYSSPWAGPGVPLKALKWLAMHHGPLVIRPRADPAMWSWMLQMLRNCTSERYALNKSRMVPLAEYSRDCLKKLRVETGISYDERSRGTLQLFRSSNQLDAIARDVEVLRNLNVPYEALDHRGCIKVEPALAEAPAEFVGGLRLPDDETGDCRLFTERLAAMAEVLGVTFSYSTELLSLVTDGRAVKSAATSRGLRIADAYVVALGTRSPAALKELRIRLPVHPVKGYSLSIPIVEETMAPVSTVMDETYKTAITRLGGRIRAGGTAELAGFDTTLRTLRRAALEHSVGQLFPFGGNMRKATFWSGLCPMTPDGPPILGNTPLDRLFLNTGHGTLGWTMACGSGRVLSDIISGETPEVETAGLNLSRYSR</sequence>
<dbReference type="PANTHER" id="PTHR13847:SF280">
    <property type="entry name" value="D-AMINO ACID DEHYDROGENASE"/>
    <property type="match status" value="1"/>
</dbReference>
<evidence type="ECO:0000313" key="9">
    <source>
        <dbReference type="EMBL" id="MEX0406705.1"/>
    </source>
</evidence>
<dbReference type="Pfam" id="PF01266">
    <property type="entry name" value="DAO"/>
    <property type="match status" value="1"/>
</dbReference>
<dbReference type="NCBIfam" id="NF001933">
    <property type="entry name" value="PRK00711.1"/>
    <property type="match status" value="1"/>
</dbReference>
<evidence type="ECO:0000256" key="6">
    <source>
        <dbReference type="ARBA" id="ARBA00047884"/>
    </source>
</evidence>
<dbReference type="InterPro" id="IPR023080">
    <property type="entry name" value="DadA"/>
</dbReference>
<evidence type="ECO:0000256" key="2">
    <source>
        <dbReference type="ARBA" id="ARBA00009410"/>
    </source>
</evidence>
<evidence type="ECO:0000256" key="3">
    <source>
        <dbReference type="ARBA" id="ARBA00022630"/>
    </source>
</evidence>
<feature type="binding site" evidence="7">
    <location>
        <begin position="89"/>
        <end position="103"/>
    </location>
    <ligand>
        <name>FAD</name>
        <dbReference type="ChEBI" id="CHEBI:57692"/>
    </ligand>
</feature>
<dbReference type="GO" id="GO:0016491">
    <property type="term" value="F:oxidoreductase activity"/>
    <property type="evidence" value="ECO:0007669"/>
    <property type="project" value="UniProtKB-KW"/>
</dbReference>
<reference evidence="9 10" key="1">
    <citation type="submission" date="2024-05" db="EMBL/GenBank/DDBJ databases">
        <authorList>
            <person name="Jiang F."/>
        </authorList>
    </citation>
    <scope>NUCLEOTIDE SEQUENCE [LARGE SCALE GENOMIC DNA]</scope>
    <source>
        <strain evidence="9 10">LZ166</strain>
    </source>
</reference>
<comment type="cofactor">
    <cofactor evidence="1 7">
        <name>FAD</name>
        <dbReference type="ChEBI" id="CHEBI:57692"/>
    </cofactor>
</comment>
<evidence type="ECO:0000313" key="10">
    <source>
        <dbReference type="Proteomes" id="UP001556692"/>
    </source>
</evidence>
<gene>
    <name evidence="7" type="primary">dadA</name>
    <name evidence="9" type="ORF">ABGN05_13605</name>
</gene>
<dbReference type="SUPFAM" id="SSF51905">
    <property type="entry name" value="FAD/NAD(P)-binding domain"/>
    <property type="match status" value="1"/>
</dbReference>
<accession>A0ABV3SK60</accession>
<keyword evidence="10" id="KW-1185">Reference proteome</keyword>
<evidence type="ECO:0000256" key="5">
    <source>
        <dbReference type="ARBA" id="ARBA00023002"/>
    </source>
</evidence>
<dbReference type="InterPro" id="IPR006076">
    <property type="entry name" value="FAD-dep_OxRdtase"/>
</dbReference>
<comment type="catalytic activity">
    <reaction evidence="6 7">
        <text>a D-alpha-amino acid + A + H2O = a 2-oxocarboxylate + AH2 + NH4(+)</text>
        <dbReference type="Rhea" id="RHEA:18125"/>
        <dbReference type="ChEBI" id="CHEBI:13193"/>
        <dbReference type="ChEBI" id="CHEBI:15377"/>
        <dbReference type="ChEBI" id="CHEBI:17499"/>
        <dbReference type="ChEBI" id="CHEBI:28938"/>
        <dbReference type="ChEBI" id="CHEBI:35179"/>
        <dbReference type="ChEBI" id="CHEBI:59871"/>
    </reaction>
</comment>
<evidence type="ECO:0000259" key="8">
    <source>
        <dbReference type="Pfam" id="PF01266"/>
    </source>
</evidence>
<comment type="function">
    <text evidence="7">Oxidative deamination of D-amino acids.</text>
</comment>
<dbReference type="HAMAP" id="MF_01202">
    <property type="entry name" value="DadA"/>
    <property type="match status" value="1"/>
</dbReference>
<dbReference type="Proteomes" id="UP001556692">
    <property type="component" value="Unassembled WGS sequence"/>
</dbReference>
<keyword evidence="4 7" id="KW-0274">FAD</keyword>
<evidence type="ECO:0000256" key="1">
    <source>
        <dbReference type="ARBA" id="ARBA00001974"/>
    </source>
</evidence>
<dbReference type="EMBL" id="JBDPGJ010000003">
    <property type="protein sequence ID" value="MEX0406705.1"/>
    <property type="molecule type" value="Genomic_DNA"/>
</dbReference>
<feature type="domain" description="FAD dependent oxidoreductase" evidence="8">
    <location>
        <begin position="88"/>
        <end position="483"/>
    </location>
</feature>
<protein>
    <recommendedName>
        <fullName evidence="7">D-amino acid dehydrogenase</fullName>
        <ecNumber evidence="7">1.4.99.-</ecNumber>
    </recommendedName>
</protein>
<evidence type="ECO:0000256" key="4">
    <source>
        <dbReference type="ARBA" id="ARBA00022827"/>
    </source>
</evidence>
<name>A0ABV3SK60_9HYPH</name>
<dbReference type="Gene3D" id="3.50.50.60">
    <property type="entry name" value="FAD/NAD(P)-binding domain"/>
    <property type="match status" value="2"/>
</dbReference>
<dbReference type="SUPFAM" id="SSF54373">
    <property type="entry name" value="FAD-linked reductases, C-terminal domain"/>
    <property type="match status" value="1"/>
</dbReference>
<dbReference type="Gene3D" id="3.30.9.10">
    <property type="entry name" value="D-Amino Acid Oxidase, subunit A, domain 2"/>
    <property type="match status" value="1"/>
</dbReference>
<dbReference type="PANTHER" id="PTHR13847">
    <property type="entry name" value="SARCOSINE DEHYDROGENASE-RELATED"/>
    <property type="match status" value="1"/>
</dbReference>
<comment type="similarity">
    <text evidence="2 7">Belongs to the DadA oxidoreductase family.</text>
</comment>
<keyword evidence="5 7" id="KW-0560">Oxidoreductase</keyword>
<comment type="caution">
    <text evidence="9">The sequence shown here is derived from an EMBL/GenBank/DDBJ whole genome shotgun (WGS) entry which is preliminary data.</text>
</comment>